<proteinExistence type="predicted"/>
<accession>A0ABR3EVD7</accession>
<protein>
    <submittedName>
        <fullName evidence="2">Uncharacterized protein</fullName>
    </submittedName>
</protein>
<organism evidence="2 3">
    <name type="scientific">Marasmius crinis-equi</name>
    <dbReference type="NCBI Taxonomy" id="585013"/>
    <lineage>
        <taxon>Eukaryota</taxon>
        <taxon>Fungi</taxon>
        <taxon>Dikarya</taxon>
        <taxon>Basidiomycota</taxon>
        <taxon>Agaricomycotina</taxon>
        <taxon>Agaricomycetes</taxon>
        <taxon>Agaricomycetidae</taxon>
        <taxon>Agaricales</taxon>
        <taxon>Marasmiineae</taxon>
        <taxon>Marasmiaceae</taxon>
        <taxon>Marasmius</taxon>
    </lineage>
</organism>
<feature type="region of interest" description="Disordered" evidence="1">
    <location>
        <begin position="1"/>
        <end position="38"/>
    </location>
</feature>
<keyword evidence="3" id="KW-1185">Reference proteome</keyword>
<name>A0ABR3EVD7_9AGAR</name>
<reference evidence="2 3" key="1">
    <citation type="submission" date="2024-02" db="EMBL/GenBank/DDBJ databases">
        <title>A draft genome for the cacao thread blight pathogen Marasmius crinis-equi.</title>
        <authorList>
            <person name="Cohen S.P."/>
            <person name="Baruah I.K."/>
            <person name="Amoako-Attah I."/>
            <person name="Bukari Y."/>
            <person name="Meinhardt L.W."/>
            <person name="Bailey B.A."/>
        </authorList>
    </citation>
    <scope>NUCLEOTIDE SEQUENCE [LARGE SCALE GENOMIC DNA]</scope>
    <source>
        <strain evidence="2 3">GH-76</strain>
    </source>
</reference>
<sequence>MTPKPKTQESPPTPRKSRSSTSKAASPSKSRSPKKSELKAKWDEWVEGHIWRPKEGTVFRHPGNTITINKEAALRLDNVRPRLKPRHLEVLPHESTLGKDGWPMYLYSEDAVRGIIRARAKICGYIVPVPIRRLNTPRGPPVLAEVVEPHIDHSYARLESDPQNIIWEGQHVSSKRPILVRDACVLYDVNPVILKDLTAKSRWLDVKTVAMRAAKAHGGVEAHNQSIAEKRRAAVKALEGDYKATCYTITGEPLPWERLSKNLRDVIPRGYNDGPEGSNEERARTVQQYWPIQVAFTEPDEDCRYGRYFEENGRSLRRDEYDSD</sequence>
<dbReference type="Proteomes" id="UP001465976">
    <property type="component" value="Unassembled WGS sequence"/>
</dbReference>
<gene>
    <name evidence="2" type="ORF">V5O48_015135</name>
</gene>
<dbReference type="EMBL" id="JBAHYK010001746">
    <property type="protein sequence ID" value="KAL0566870.1"/>
    <property type="molecule type" value="Genomic_DNA"/>
</dbReference>
<evidence type="ECO:0000313" key="3">
    <source>
        <dbReference type="Proteomes" id="UP001465976"/>
    </source>
</evidence>
<evidence type="ECO:0000256" key="1">
    <source>
        <dbReference type="SAM" id="MobiDB-lite"/>
    </source>
</evidence>
<evidence type="ECO:0000313" key="2">
    <source>
        <dbReference type="EMBL" id="KAL0566870.1"/>
    </source>
</evidence>
<comment type="caution">
    <text evidence="2">The sequence shown here is derived from an EMBL/GenBank/DDBJ whole genome shotgun (WGS) entry which is preliminary data.</text>
</comment>
<feature type="compositionally biased region" description="Low complexity" evidence="1">
    <location>
        <begin position="19"/>
        <end position="30"/>
    </location>
</feature>